<gene>
    <name evidence="2" type="ORF">L3X38_030405</name>
</gene>
<dbReference type="Proteomes" id="UP001054821">
    <property type="component" value="Chromosome 6"/>
</dbReference>
<evidence type="ECO:0000313" key="3">
    <source>
        <dbReference type="Proteomes" id="UP001054821"/>
    </source>
</evidence>
<keyword evidence="3" id="KW-1185">Reference proteome</keyword>
<comment type="caution">
    <text evidence="2">The sequence shown here is derived from an EMBL/GenBank/DDBJ whole genome shotgun (WGS) entry which is preliminary data.</text>
</comment>
<feature type="region of interest" description="Disordered" evidence="1">
    <location>
        <begin position="43"/>
        <end position="67"/>
    </location>
</feature>
<accession>A0AAD4VBC9</accession>
<evidence type="ECO:0000313" key="2">
    <source>
        <dbReference type="EMBL" id="KAI5321334.1"/>
    </source>
</evidence>
<protein>
    <submittedName>
        <fullName evidence="2">Uncharacterized protein</fullName>
    </submittedName>
</protein>
<proteinExistence type="predicted"/>
<sequence>MSVESSPRHYRIQSRTSMKIIEARKLDKEKTSVSKKTLLPNLSGMFNRKKSQVDGGSPSYLPGENPL</sequence>
<name>A0AAD4VBC9_PRUDU</name>
<dbReference type="AlphaFoldDB" id="A0AAD4VBC9"/>
<organism evidence="2 3">
    <name type="scientific">Prunus dulcis</name>
    <name type="common">Almond</name>
    <name type="synonym">Amygdalus dulcis</name>
    <dbReference type="NCBI Taxonomy" id="3755"/>
    <lineage>
        <taxon>Eukaryota</taxon>
        <taxon>Viridiplantae</taxon>
        <taxon>Streptophyta</taxon>
        <taxon>Embryophyta</taxon>
        <taxon>Tracheophyta</taxon>
        <taxon>Spermatophyta</taxon>
        <taxon>Magnoliopsida</taxon>
        <taxon>eudicotyledons</taxon>
        <taxon>Gunneridae</taxon>
        <taxon>Pentapetalae</taxon>
        <taxon>rosids</taxon>
        <taxon>fabids</taxon>
        <taxon>Rosales</taxon>
        <taxon>Rosaceae</taxon>
        <taxon>Amygdaloideae</taxon>
        <taxon>Amygdaleae</taxon>
        <taxon>Prunus</taxon>
    </lineage>
</organism>
<evidence type="ECO:0000256" key="1">
    <source>
        <dbReference type="SAM" id="MobiDB-lite"/>
    </source>
</evidence>
<dbReference type="EMBL" id="JAJFAZ020000006">
    <property type="protein sequence ID" value="KAI5321334.1"/>
    <property type="molecule type" value="Genomic_DNA"/>
</dbReference>
<reference evidence="2 3" key="1">
    <citation type="journal article" date="2022" name="G3 (Bethesda)">
        <title>Whole-genome sequence and methylome profiling of the almond [Prunus dulcis (Mill.) D.A. Webb] cultivar 'Nonpareil'.</title>
        <authorList>
            <person name="D'Amico-Willman K.M."/>
            <person name="Ouma W.Z."/>
            <person name="Meulia T."/>
            <person name="Sideli G.M."/>
            <person name="Gradziel T.M."/>
            <person name="Fresnedo-Ramirez J."/>
        </authorList>
    </citation>
    <scope>NUCLEOTIDE SEQUENCE [LARGE SCALE GENOMIC DNA]</scope>
    <source>
        <strain evidence="2">Clone GOH B32 T37-40</strain>
    </source>
</reference>